<dbReference type="RefSeq" id="WP_019046589.1">
    <property type="nucleotide sequence ID" value="NZ_BAFO02000010.1"/>
</dbReference>
<keyword evidence="1" id="KW-0732">Signal</keyword>
<feature type="chain" id="PRO_5004659047" evidence="1">
    <location>
        <begin position="35"/>
        <end position="363"/>
    </location>
</feature>
<organism evidence="2 3">
    <name type="scientific">Nocardia asteroides NBRC 15531</name>
    <dbReference type="NCBI Taxonomy" id="1110697"/>
    <lineage>
        <taxon>Bacteria</taxon>
        <taxon>Bacillati</taxon>
        <taxon>Actinomycetota</taxon>
        <taxon>Actinomycetes</taxon>
        <taxon>Mycobacteriales</taxon>
        <taxon>Nocardiaceae</taxon>
        <taxon>Nocardia</taxon>
    </lineage>
</organism>
<dbReference type="InterPro" id="IPR029058">
    <property type="entry name" value="AB_hydrolase_fold"/>
</dbReference>
<dbReference type="PANTHER" id="PTHR48098:SF1">
    <property type="entry name" value="DIACYLGLYCEROL ACYLTRANSFERASE_MYCOLYLTRANSFERASE AG85A"/>
    <property type="match status" value="1"/>
</dbReference>
<dbReference type="PANTHER" id="PTHR48098">
    <property type="entry name" value="ENTEROCHELIN ESTERASE-RELATED"/>
    <property type="match status" value="1"/>
</dbReference>
<protein>
    <submittedName>
        <fullName evidence="2">Mycolyltransferase</fullName>
    </submittedName>
</protein>
<dbReference type="InterPro" id="IPR050583">
    <property type="entry name" value="Mycobacterial_A85_antigen"/>
</dbReference>
<name>U5E3G3_NOCAS</name>
<dbReference type="Gene3D" id="3.40.50.1820">
    <property type="entry name" value="alpha/beta hydrolase"/>
    <property type="match status" value="1"/>
</dbReference>
<dbReference type="eggNOG" id="COG0627">
    <property type="taxonomic scope" value="Bacteria"/>
</dbReference>
<dbReference type="GO" id="GO:0016747">
    <property type="term" value="F:acyltransferase activity, transferring groups other than amino-acyl groups"/>
    <property type="evidence" value="ECO:0007669"/>
    <property type="project" value="TreeGrafter"/>
</dbReference>
<accession>U5E3G3</accession>
<dbReference type="Proteomes" id="UP000017048">
    <property type="component" value="Unassembled WGS sequence"/>
</dbReference>
<evidence type="ECO:0000313" key="3">
    <source>
        <dbReference type="Proteomes" id="UP000017048"/>
    </source>
</evidence>
<feature type="signal peptide" evidence="1">
    <location>
        <begin position="1"/>
        <end position="34"/>
    </location>
</feature>
<dbReference type="AlphaFoldDB" id="U5E3G3"/>
<keyword evidence="3" id="KW-1185">Reference proteome</keyword>
<reference evidence="2 3" key="1">
    <citation type="journal article" date="2014" name="BMC Genomics">
        <title>Genome based analysis of type-I polyketide synthase and nonribosomal peptide synthetase gene clusters in seven strains of five representative Nocardia species.</title>
        <authorList>
            <person name="Komaki H."/>
            <person name="Ichikawa N."/>
            <person name="Hosoyama A."/>
            <person name="Takahashi-Nakaguchi A."/>
            <person name="Matsuzawa T."/>
            <person name="Suzuki K."/>
            <person name="Fujita N."/>
            <person name="Gonoi T."/>
        </authorList>
    </citation>
    <scope>NUCLEOTIDE SEQUENCE [LARGE SCALE GENOMIC DNA]</scope>
    <source>
        <strain evidence="2 3">NBRC 15531</strain>
    </source>
</reference>
<dbReference type="STRING" id="1824.SAMN05444423_10574"/>
<comment type="caution">
    <text evidence="2">The sequence shown here is derived from an EMBL/GenBank/DDBJ whole genome shotgun (WGS) entry which is preliminary data.</text>
</comment>
<dbReference type="Pfam" id="PF00756">
    <property type="entry name" value="Esterase"/>
    <property type="match status" value="1"/>
</dbReference>
<dbReference type="SUPFAM" id="SSF53474">
    <property type="entry name" value="alpha/beta-Hydrolases"/>
    <property type="match status" value="1"/>
</dbReference>
<gene>
    <name evidence="2" type="ORF">NCAST_10_00700</name>
</gene>
<evidence type="ECO:0000313" key="2">
    <source>
        <dbReference type="EMBL" id="GAD82482.1"/>
    </source>
</evidence>
<proteinExistence type="predicted"/>
<sequence>MEIEIAARLRGWAARMVVPPVVAVLAVAGGTAAAAPEDDPAAPMPTRAVTDARPAANGSRLVSARQGPGRLVDIAVHSESMNRPITVQVLPAPDSSRPAPTLYLLNGVDGGTDTGDWTDGSNWLTKTDVRTFFADKQVNVVMPVGGGASFYTDWHSDDPRLGRHRWTTFLTRELPPVLDSAFRTTGVNAVAGLSMASAAVFQLAIEAPGLFRAVAAYSGCVRTSDASGQALVDAVVIGRQGNPLNMWGPPSDPRWRANDPYLRAAELRGTEVYVATGNGWPGSLDTLDGPDVRGNPVKLADQLLIGGVLDAVAYRCTLQLRDRLRELDIPATFDLRPSGTHSWGYWEQDLHRSWPMLAAALTR</sequence>
<dbReference type="InterPro" id="IPR000801">
    <property type="entry name" value="Esterase-like"/>
</dbReference>
<dbReference type="EMBL" id="BAFO02000010">
    <property type="protein sequence ID" value="GAD82482.1"/>
    <property type="molecule type" value="Genomic_DNA"/>
</dbReference>
<evidence type="ECO:0000256" key="1">
    <source>
        <dbReference type="SAM" id="SignalP"/>
    </source>
</evidence>
<dbReference type="OrthoDB" id="4510758at2"/>
<dbReference type="GeneID" id="91516690"/>